<evidence type="ECO:0000256" key="3">
    <source>
        <dbReference type="ARBA" id="ARBA00022692"/>
    </source>
</evidence>
<evidence type="ECO:0000259" key="7">
    <source>
        <dbReference type="Pfam" id="PF02687"/>
    </source>
</evidence>
<evidence type="ECO:0000256" key="4">
    <source>
        <dbReference type="ARBA" id="ARBA00022989"/>
    </source>
</evidence>
<evidence type="ECO:0000256" key="1">
    <source>
        <dbReference type="ARBA" id="ARBA00004651"/>
    </source>
</evidence>
<keyword evidence="4 6" id="KW-1133">Transmembrane helix</keyword>
<keyword evidence="3 6" id="KW-0812">Transmembrane</keyword>
<evidence type="ECO:0000313" key="8">
    <source>
        <dbReference type="EMBL" id="SVD62266.1"/>
    </source>
</evidence>
<comment type="subcellular location">
    <subcellularLocation>
        <location evidence="1">Cell membrane</location>
        <topology evidence="1">Multi-pass membrane protein</topology>
    </subcellularLocation>
</comment>
<feature type="transmembrane region" description="Helical" evidence="6">
    <location>
        <begin position="222"/>
        <end position="250"/>
    </location>
</feature>
<feature type="non-terminal residue" evidence="8">
    <location>
        <position position="1"/>
    </location>
</feature>
<protein>
    <recommendedName>
        <fullName evidence="7">ABC3 transporter permease C-terminal domain-containing protein</fullName>
    </recommendedName>
</protein>
<dbReference type="GO" id="GO:0098797">
    <property type="term" value="C:plasma membrane protein complex"/>
    <property type="evidence" value="ECO:0007669"/>
    <property type="project" value="TreeGrafter"/>
</dbReference>
<feature type="transmembrane region" description="Helical" evidence="6">
    <location>
        <begin position="177"/>
        <end position="202"/>
    </location>
</feature>
<dbReference type="EMBL" id="UINC01162488">
    <property type="protein sequence ID" value="SVD62266.1"/>
    <property type="molecule type" value="Genomic_DNA"/>
</dbReference>
<feature type="non-terminal residue" evidence="8">
    <location>
        <position position="275"/>
    </location>
</feature>
<feature type="domain" description="ABC3 transporter permease C-terminal" evidence="7">
    <location>
        <begin position="181"/>
        <end position="269"/>
    </location>
</feature>
<accession>A0A382WTS7</accession>
<evidence type="ECO:0000256" key="5">
    <source>
        <dbReference type="ARBA" id="ARBA00023136"/>
    </source>
</evidence>
<gene>
    <name evidence="8" type="ORF">METZ01_LOCUS415120</name>
</gene>
<keyword evidence="5 6" id="KW-0472">Membrane</keyword>
<sequence>SATPFTQLEGMLGSGANLSPVVVRGVLPDEELIASDPDRFMQIGTLKNLELDSYQIILGRILALNLGVRFGDQVNLLVPQIEEGRLRPKLRRFTVSGIFEAGIQDHDANLAFAHLAEVSQLKGLSNRAEGLAIRVRDPLTVARLEGFGEIVANEDVIYSDWILENINYFRAIRTEKIMMTLILMLIVAVATFNIVASLMMVVTEKEKDIAILRTYGLEPKQVGRIFLVQGSLIAVTGIIFGLLLGVALALNVEIIVPWFEQTFNFKIMPSDVYYV</sequence>
<dbReference type="Pfam" id="PF02687">
    <property type="entry name" value="FtsX"/>
    <property type="match status" value="1"/>
</dbReference>
<organism evidence="8">
    <name type="scientific">marine metagenome</name>
    <dbReference type="NCBI Taxonomy" id="408172"/>
    <lineage>
        <taxon>unclassified sequences</taxon>
        <taxon>metagenomes</taxon>
        <taxon>ecological metagenomes</taxon>
    </lineage>
</organism>
<evidence type="ECO:0000256" key="2">
    <source>
        <dbReference type="ARBA" id="ARBA00022475"/>
    </source>
</evidence>
<dbReference type="AlphaFoldDB" id="A0A382WTS7"/>
<name>A0A382WTS7_9ZZZZ</name>
<reference evidence="8" key="1">
    <citation type="submission" date="2018-05" db="EMBL/GenBank/DDBJ databases">
        <authorList>
            <person name="Lanie J.A."/>
            <person name="Ng W.-L."/>
            <person name="Kazmierczak K.M."/>
            <person name="Andrzejewski T.M."/>
            <person name="Davidsen T.M."/>
            <person name="Wayne K.J."/>
            <person name="Tettelin H."/>
            <person name="Glass J.I."/>
            <person name="Rusch D."/>
            <person name="Podicherti R."/>
            <person name="Tsui H.-C.T."/>
            <person name="Winkler M.E."/>
        </authorList>
    </citation>
    <scope>NUCLEOTIDE SEQUENCE</scope>
</reference>
<dbReference type="InterPro" id="IPR051447">
    <property type="entry name" value="Lipoprotein-release_system"/>
</dbReference>
<proteinExistence type="predicted"/>
<evidence type="ECO:0000256" key="6">
    <source>
        <dbReference type="SAM" id="Phobius"/>
    </source>
</evidence>
<dbReference type="InterPro" id="IPR003838">
    <property type="entry name" value="ABC3_permease_C"/>
</dbReference>
<dbReference type="GO" id="GO:0044874">
    <property type="term" value="P:lipoprotein localization to outer membrane"/>
    <property type="evidence" value="ECO:0007669"/>
    <property type="project" value="TreeGrafter"/>
</dbReference>
<dbReference type="PANTHER" id="PTHR30489:SF0">
    <property type="entry name" value="LIPOPROTEIN-RELEASING SYSTEM TRANSMEMBRANE PROTEIN LOLE"/>
    <property type="match status" value="1"/>
</dbReference>
<dbReference type="PANTHER" id="PTHR30489">
    <property type="entry name" value="LIPOPROTEIN-RELEASING SYSTEM TRANSMEMBRANE PROTEIN LOLE"/>
    <property type="match status" value="1"/>
</dbReference>
<keyword evidence="2" id="KW-1003">Cell membrane</keyword>